<dbReference type="PANTHER" id="PTHR44019">
    <property type="entry name" value="WD REPEAT-CONTAINING PROTEIN 55"/>
    <property type="match status" value="1"/>
</dbReference>
<dbReference type="Pfam" id="PF00400">
    <property type="entry name" value="WD40"/>
    <property type="match status" value="1"/>
</dbReference>
<evidence type="ECO:0000313" key="6">
    <source>
        <dbReference type="EMBL" id="KAL3658174.1"/>
    </source>
</evidence>
<feature type="compositionally biased region" description="Basic and acidic residues" evidence="4">
    <location>
        <begin position="1512"/>
        <end position="1521"/>
    </location>
</feature>
<dbReference type="Proteomes" id="UP001632037">
    <property type="component" value="Unassembled WGS sequence"/>
</dbReference>
<evidence type="ECO:0000256" key="4">
    <source>
        <dbReference type="SAM" id="MobiDB-lite"/>
    </source>
</evidence>
<dbReference type="PROSITE" id="PS00018">
    <property type="entry name" value="EF_HAND_1"/>
    <property type="match status" value="2"/>
</dbReference>
<evidence type="ECO:0000256" key="1">
    <source>
        <dbReference type="ARBA" id="ARBA00022574"/>
    </source>
</evidence>
<dbReference type="SMART" id="SM00054">
    <property type="entry name" value="EFh"/>
    <property type="match status" value="2"/>
</dbReference>
<dbReference type="PROSITE" id="PS50222">
    <property type="entry name" value="EF_HAND_2"/>
    <property type="match status" value="3"/>
</dbReference>
<dbReference type="InterPro" id="IPR050505">
    <property type="entry name" value="WDR55/POC1"/>
</dbReference>
<keyword evidence="7" id="KW-1185">Reference proteome</keyword>
<dbReference type="InterPro" id="IPR001680">
    <property type="entry name" value="WD40_rpt"/>
</dbReference>
<feature type="region of interest" description="Disordered" evidence="4">
    <location>
        <begin position="1642"/>
        <end position="1663"/>
    </location>
</feature>
<feature type="region of interest" description="Disordered" evidence="4">
    <location>
        <begin position="1202"/>
        <end position="1226"/>
    </location>
</feature>
<feature type="compositionally biased region" description="Polar residues" evidence="4">
    <location>
        <begin position="1212"/>
        <end position="1226"/>
    </location>
</feature>
<dbReference type="InterPro" id="IPR036322">
    <property type="entry name" value="WD40_repeat_dom_sf"/>
</dbReference>
<dbReference type="InterPro" id="IPR011992">
    <property type="entry name" value="EF-hand-dom_pair"/>
</dbReference>
<protein>
    <recommendedName>
        <fullName evidence="5">EF-hand domain-containing protein</fullName>
    </recommendedName>
</protein>
<feature type="compositionally biased region" description="Polar residues" evidence="4">
    <location>
        <begin position="1646"/>
        <end position="1663"/>
    </location>
</feature>
<sequence length="1663" mass="181624">MDTEPSAVFSARECDALKDEDVTPLPTSQPHVVFRLRREEDEYVPWIVELVFLLFNAQGDVLQVVRGAKSPDTSVDRTSATTSYFGEANLRATRAKLKEADEREVIRFSLAKLHPFVEVVGCLVTYLEDEIARAPQLNAFSLTCDLHDVDSSQVEAEAQALAAGGKRFVFNHSGERTRLLSVSHDPKRMRRSRGKHSNVVLLCKIFRRHGDHHDWAFHAAAADRSNVVVRSAVTASLVEAMQVFLLDLMPEIKIPNRSSLSSVSGICAALSCSEFLGIEKYFPDGGLGKVDFARLLLWELIRTRLGLLQHLARATMLVGLLFEMFEQIDINGDAVVDWEEFTSFCVAIGLVPTRAPHDDNDHDESQTHGDEHAAPRNLIVYRQEPLGAGAATRTFPYQVSKLKTFQQLKRLAVIEHKSPRILIFDLDMNFLHELNCSEKLAAEKKAGEKQQDVLDSLEVLDAEHVPSRNALAIASSDLCISLWSVIDATVGSYVFNGKLAGRFPALFVKWCPAPLKRLFVAGGSTDQVQLWDLEVPMHAGAAPPPPPMLLPRSHTERVAVCLDLSDTPYVATASFDHTITIWETVAGVNSALGGPSAVLTVSFVLRGHQQAVLTLDSANNLLLSSGFEYQAYCWGISGRVLKTKLGGHHHCLMGAKFVSTSVSGPCLAVTGDQSGHFKLWDITRCAKGLSGSHLALMLQTFELHTPNLCGFRMFMTSSKGTGTVGSDKQHETQGSNSTPEIPACDIITGNLRLYRFSAFTQTTGQEDSAVDDSPGLAPTRFVTFNAVANTFVGVVENRITVWSANSGAKIEEPVVIRDAEVCAIAFDSPRERKLYVATNDGAIRLYNPVTGALLQKTVVHDGTVTSLVFCSHANCLVSTGDDRMICVLDSPPGKSKLEVMHYVEKAHNSSITCCTCSPPPQFADTQTTRFVATGDDTGGVQVYDLRRITFLFRCASVHTREIRALHFPTALSGLLISGDATGAIFVWQTIGVRSSTVQPLMRLMMQELTPAKPLQSKVDFDGIISMCSTNIHQEERLSTHPELLYVGLETGQIFAWDLRSFSGKIQLEPTRRSAILRRRSSDSKGGDIPTFEGGIAVRRASGMSGSSAFPVMMSTKSWMAHQTGILSIQSVYYPGELLSLGADGIVKIWDNAAACVGHILTIGDQTAASASAWKYVRRDHTGGGEQKDLFERIAREVIAKHQRRLKKEQNQQRKSPQSDFPPSDNSLATPSSLLELDLPVSPPLGSQSSGDSLFPDASTAVTNAATALIMQVPFSVTSVTSGIQHGFFGPEEAHHLRSIAKNSKALVADASDKRKRVAALAPLFSSPEEMGRARAKAKAKARALMNNPMTPDLHGAGARILTNYPLEIERRTAAAAKISVGASRALDVEPSQFLREKLPNAASPMAKAVKSTPKKRLQPAIDIKMDASVVILARNVSLPKLTQPQESEEFLRSSQDLSSCASAPALASTAPLESPSSPEKLRCNSNVERKLKLCQKIVANVCLMSSKPKISKEEVKKEKLDSPTSKMRRKKSTLSISPGKNPFGPHYTVKQVEQLAVGLARLDEDGSGDLNQHEWTQLVTFCGLEGSSTRNTATSVENLFHSIDRDSSGTISLRELLPTLFRQASPEQLQQMRALIQTRMKRLHSTRNGSISPISTNGEVHSQ</sequence>
<dbReference type="InterPro" id="IPR018247">
    <property type="entry name" value="EF_Hand_1_Ca_BS"/>
</dbReference>
<gene>
    <name evidence="6" type="ORF">V7S43_016804</name>
</gene>
<feature type="domain" description="EF-hand" evidence="5">
    <location>
        <begin position="1550"/>
        <end position="1585"/>
    </location>
</feature>
<keyword evidence="1" id="KW-0853">WD repeat</keyword>
<evidence type="ECO:0000256" key="2">
    <source>
        <dbReference type="ARBA" id="ARBA00022737"/>
    </source>
</evidence>
<organism evidence="6 7">
    <name type="scientific">Phytophthora oleae</name>
    <dbReference type="NCBI Taxonomy" id="2107226"/>
    <lineage>
        <taxon>Eukaryota</taxon>
        <taxon>Sar</taxon>
        <taxon>Stramenopiles</taxon>
        <taxon>Oomycota</taxon>
        <taxon>Peronosporomycetes</taxon>
        <taxon>Peronosporales</taxon>
        <taxon>Peronosporaceae</taxon>
        <taxon>Phytophthora</taxon>
    </lineage>
</organism>
<name>A0ABD3EYY1_9STRA</name>
<evidence type="ECO:0000259" key="5">
    <source>
        <dbReference type="PROSITE" id="PS50222"/>
    </source>
</evidence>
<evidence type="ECO:0000256" key="3">
    <source>
        <dbReference type="ARBA" id="ARBA00022837"/>
    </source>
</evidence>
<dbReference type="SUPFAM" id="SSF47473">
    <property type="entry name" value="EF-hand"/>
    <property type="match status" value="1"/>
</dbReference>
<keyword evidence="2" id="KW-0677">Repeat</keyword>
<evidence type="ECO:0000313" key="7">
    <source>
        <dbReference type="Proteomes" id="UP001632037"/>
    </source>
</evidence>
<dbReference type="EMBL" id="JBIMZQ010000056">
    <property type="protein sequence ID" value="KAL3658174.1"/>
    <property type="molecule type" value="Genomic_DNA"/>
</dbReference>
<reference evidence="6 7" key="1">
    <citation type="submission" date="2024-09" db="EMBL/GenBank/DDBJ databases">
        <title>Genome sequencing and assembly of Phytophthora oleae, isolate VK10A, causative agent of rot of olive drupes.</title>
        <authorList>
            <person name="Conti Taguali S."/>
            <person name="Riolo M."/>
            <person name="La Spada F."/>
            <person name="Cacciola S.O."/>
            <person name="Dionisio G."/>
        </authorList>
    </citation>
    <scope>NUCLEOTIDE SEQUENCE [LARGE SCALE GENOMIC DNA]</scope>
    <source>
        <strain evidence="6 7">VK10A</strain>
    </source>
</reference>
<dbReference type="SMART" id="SM00320">
    <property type="entry name" value="WD40"/>
    <property type="match status" value="10"/>
</dbReference>
<dbReference type="SUPFAM" id="SSF50978">
    <property type="entry name" value="WD40 repeat-like"/>
    <property type="match status" value="2"/>
</dbReference>
<feature type="domain" description="EF-hand" evidence="5">
    <location>
        <begin position="1591"/>
        <end position="1626"/>
    </location>
</feature>
<feature type="domain" description="EF-hand" evidence="5">
    <location>
        <begin position="316"/>
        <end position="351"/>
    </location>
</feature>
<dbReference type="Gene3D" id="2.130.10.10">
    <property type="entry name" value="YVTN repeat-like/Quinoprotein amine dehydrogenase"/>
    <property type="match status" value="4"/>
</dbReference>
<dbReference type="InterPro" id="IPR002048">
    <property type="entry name" value="EF_hand_dom"/>
</dbReference>
<dbReference type="PANTHER" id="PTHR44019:SF8">
    <property type="entry name" value="POC1 CENTRIOLAR PROTEIN HOMOLOG"/>
    <property type="match status" value="1"/>
</dbReference>
<keyword evidence="3" id="KW-0106">Calcium</keyword>
<comment type="caution">
    <text evidence="6">The sequence shown here is derived from an EMBL/GenBank/DDBJ whole genome shotgun (WGS) entry which is preliminary data.</text>
</comment>
<dbReference type="Gene3D" id="1.10.238.10">
    <property type="entry name" value="EF-hand"/>
    <property type="match status" value="1"/>
</dbReference>
<proteinExistence type="predicted"/>
<feature type="region of interest" description="Disordered" evidence="4">
    <location>
        <begin position="1512"/>
        <end position="1545"/>
    </location>
</feature>
<accession>A0ABD3EYY1</accession>
<dbReference type="InterPro" id="IPR015943">
    <property type="entry name" value="WD40/YVTN_repeat-like_dom_sf"/>
</dbReference>